<accession>A0ABP1FWV3</accession>
<keyword evidence="2" id="KW-0732">Signal</keyword>
<name>A0ABP1FWV3_9CHLO</name>
<evidence type="ECO:0000256" key="1">
    <source>
        <dbReference type="SAM" id="MobiDB-lite"/>
    </source>
</evidence>
<gene>
    <name evidence="3" type="primary">g7057</name>
    <name evidence="3" type="ORF">VP750_LOCUS6039</name>
</gene>
<reference evidence="3 4" key="1">
    <citation type="submission" date="2024-06" db="EMBL/GenBank/DDBJ databases">
        <authorList>
            <person name="Kraege A."/>
            <person name="Thomma B."/>
        </authorList>
    </citation>
    <scope>NUCLEOTIDE SEQUENCE [LARGE SCALE GENOMIC DNA]</scope>
</reference>
<feature type="chain" id="PRO_5046297313" evidence="2">
    <location>
        <begin position="25"/>
        <end position="157"/>
    </location>
</feature>
<protein>
    <submittedName>
        <fullName evidence="3">G7057 protein</fullName>
    </submittedName>
</protein>
<feature type="region of interest" description="Disordered" evidence="1">
    <location>
        <begin position="117"/>
        <end position="157"/>
    </location>
</feature>
<dbReference type="EMBL" id="CAXHTA020000010">
    <property type="protein sequence ID" value="CAL5224380.1"/>
    <property type="molecule type" value="Genomic_DNA"/>
</dbReference>
<organism evidence="3 4">
    <name type="scientific">Coccomyxa viridis</name>
    <dbReference type="NCBI Taxonomy" id="1274662"/>
    <lineage>
        <taxon>Eukaryota</taxon>
        <taxon>Viridiplantae</taxon>
        <taxon>Chlorophyta</taxon>
        <taxon>core chlorophytes</taxon>
        <taxon>Trebouxiophyceae</taxon>
        <taxon>Trebouxiophyceae incertae sedis</taxon>
        <taxon>Coccomyxaceae</taxon>
        <taxon>Coccomyxa</taxon>
    </lineage>
</organism>
<sequence>MSKTVAVVAILAVLCALTVLQADARTLTAKAAYAPYNAEEEAKETPAYKAEETFKGQGLYPGEAYAPSIPSLIEAAANAPAPEGAYLLKLANAHSPGGAPQVSALIDAAQAEAYTPAGAPKGSAALEKAEKAAPALKNQPEPMLSAEDLALHPGNNP</sequence>
<dbReference type="Proteomes" id="UP001497392">
    <property type="component" value="Unassembled WGS sequence"/>
</dbReference>
<evidence type="ECO:0000313" key="3">
    <source>
        <dbReference type="EMBL" id="CAL5224380.1"/>
    </source>
</evidence>
<keyword evidence="4" id="KW-1185">Reference proteome</keyword>
<evidence type="ECO:0000256" key="2">
    <source>
        <dbReference type="SAM" id="SignalP"/>
    </source>
</evidence>
<feature type="signal peptide" evidence="2">
    <location>
        <begin position="1"/>
        <end position="24"/>
    </location>
</feature>
<evidence type="ECO:0000313" key="4">
    <source>
        <dbReference type="Proteomes" id="UP001497392"/>
    </source>
</evidence>
<proteinExistence type="predicted"/>
<comment type="caution">
    <text evidence="3">The sequence shown here is derived from an EMBL/GenBank/DDBJ whole genome shotgun (WGS) entry which is preliminary data.</text>
</comment>